<dbReference type="InterPro" id="IPR029063">
    <property type="entry name" value="SAM-dependent_MTases_sf"/>
</dbReference>
<dbReference type="InterPro" id="IPR016980">
    <property type="entry name" value="S-AdoMet-dep_MeTrfase_Alr7345"/>
</dbReference>
<comment type="caution">
    <text evidence="2">The sequence shown here is derived from an EMBL/GenBank/DDBJ whole genome shotgun (WGS) entry which is preliminary data.</text>
</comment>
<dbReference type="GO" id="GO:0032259">
    <property type="term" value="P:methylation"/>
    <property type="evidence" value="ECO:0007669"/>
    <property type="project" value="UniProtKB-KW"/>
</dbReference>
<dbReference type="AlphaFoldDB" id="A0A7W7NVX2"/>
<dbReference type="Gene3D" id="3.40.50.150">
    <property type="entry name" value="Vaccinia Virus protein VP39"/>
    <property type="match status" value="1"/>
</dbReference>
<sequence>MRRALLSFATGFGLLAAPLTAEAAGDARDTEACAGCEALLELAAANPKRSADRARDAARHPVESMAFFGVRPDMKVGEYAPGGEWYSRFLGLYLGQQGKLVGLFFNPDTPAFSDKMRTGIAASAAKYPQDVATFTGLPATRFSAMTLKDVPADQKGTFDRILIPRMLHNMLQWNNADSELKTMRDLLKPNGLIGIEQHRAKADAPFAYADGSKGYLRQADVVKLMELNGFELVRASEINANPKDSANWPEGVWTLPPSLALKDQDRAKYQAIGESDRMTLLFRKRP</sequence>
<accession>A0A7W7NVX2</accession>
<organism evidence="2 3">
    <name type="scientific">Novosphingobium chloroacetimidivorans</name>
    <dbReference type="NCBI Taxonomy" id="1428314"/>
    <lineage>
        <taxon>Bacteria</taxon>
        <taxon>Pseudomonadati</taxon>
        <taxon>Pseudomonadota</taxon>
        <taxon>Alphaproteobacteria</taxon>
        <taxon>Sphingomonadales</taxon>
        <taxon>Sphingomonadaceae</taxon>
        <taxon>Novosphingobium</taxon>
    </lineage>
</organism>
<keyword evidence="2" id="KW-0808">Transferase</keyword>
<keyword evidence="1" id="KW-0732">Signal</keyword>
<feature type="signal peptide" evidence="1">
    <location>
        <begin position="1"/>
        <end position="23"/>
    </location>
</feature>
<dbReference type="EMBL" id="JACHLR010000003">
    <property type="protein sequence ID" value="MBB4857572.1"/>
    <property type="molecule type" value="Genomic_DNA"/>
</dbReference>
<dbReference type="RefSeq" id="WP_184242859.1">
    <property type="nucleotide sequence ID" value="NZ_JACHLR010000003.1"/>
</dbReference>
<dbReference type="Proteomes" id="UP000555448">
    <property type="component" value="Unassembled WGS sequence"/>
</dbReference>
<keyword evidence="2" id="KW-0489">Methyltransferase</keyword>
<reference evidence="2 3" key="1">
    <citation type="submission" date="2020-08" db="EMBL/GenBank/DDBJ databases">
        <title>Functional genomics of gut bacteria from endangered species of beetles.</title>
        <authorList>
            <person name="Carlos-Shanley C."/>
        </authorList>
    </citation>
    <scope>NUCLEOTIDE SEQUENCE [LARGE SCALE GENOMIC DNA]</scope>
    <source>
        <strain evidence="2 3">S00245</strain>
    </source>
</reference>
<evidence type="ECO:0000256" key="1">
    <source>
        <dbReference type="SAM" id="SignalP"/>
    </source>
</evidence>
<evidence type="ECO:0000313" key="2">
    <source>
        <dbReference type="EMBL" id="MBB4857572.1"/>
    </source>
</evidence>
<protein>
    <submittedName>
        <fullName evidence="2">Putative methyltransferase</fullName>
    </submittedName>
</protein>
<keyword evidence="3" id="KW-1185">Reference proteome</keyword>
<name>A0A7W7NVX2_9SPHN</name>
<dbReference type="SUPFAM" id="SSF53335">
    <property type="entry name" value="S-adenosyl-L-methionine-dependent methyltransferases"/>
    <property type="match status" value="1"/>
</dbReference>
<dbReference type="GO" id="GO:0008168">
    <property type="term" value="F:methyltransferase activity"/>
    <property type="evidence" value="ECO:0007669"/>
    <property type="project" value="UniProtKB-KW"/>
</dbReference>
<feature type="chain" id="PRO_5031489549" evidence="1">
    <location>
        <begin position="24"/>
        <end position="286"/>
    </location>
</feature>
<gene>
    <name evidence="2" type="ORF">HNO88_000883</name>
</gene>
<dbReference type="PIRSF" id="PIRSF031679">
    <property type="entry name" value="Mtase_Alr7345_prd"/>
    <property type="match status" value="1"/>
</dbReference>
<proteinExistence type="predicted"/>
<evidence type="ECO:0000313" key="3">
    <source>
        <dbReference type="Proteomes" id="UP000555448"/>
    </source>
</evidence>